<dbReference type="InterPro" id="IPR000160">
    <property type="entry name" value="GGDEF_dom"/>
</dbReference>
<dbReference type="Proteomes" id="UP000621436">
    <property type="component" value="Unassembled WGS sequence"/>
</dbReference>
<dbReference type="Pfam" id="PF00990">
    <property type="entry name" value="GGDEF"/>
    <property type="match status" value="1"/>
</dbReference>
<feature type="domain" description="Response regulatory" evidence="5">
    <location>
        <begin position="2"/>
        <end position="124"/>
    </location>
</feature>
<dbReference type="AlphaFoldDB" id="A0A931F531"/>
<dbReference type="FunFam" id="3.30.70.270:FF:000001">
    <property type="entry name" value="Diguanylate cyclase domain protein"/>
    <property type="match status" value="1"/>
</dbReference>
<name>A0A931F531_9FIRM</name>
<evidence type="ECO:0000256" key="3">
    <source>
        <dbReference type="PROSITE-ProRule" id="PRU00169"/>
    </source>
</evidence>
<dbReference type="PROSITE" id="PS50887">
    <property type="entry name" value="GGDEF"/>
    <property type="match status" value="1"/>
</dbReference>
<evidence type="ECO:0000259" key="5">
    <source>
        <dbReference type="PROSITE" id="PS50110"/>
    </source>
</evidence>
<dbReference type="InterPro" id="IPR043128">
    <property type="entry name" value="Rev_trsase/Diguanyl_cyclase"/>
</dbReference>
<proteinExistence type="predicted"/>
<evidence type="ECO:0000256" key="4">
    <source>
        <dbReference type="SAM" id="Coils"/>
    </source>
</evidence>
<dbReference type="InterPro" id="IPR011006">
    <property type="entry name" value="CheY-like_superfamily"/>
</dbReference>
<dbReference type="SMART" id="SM00267">
    <property type="entry name" value="GGDEF"/>
    <property type="match status" value="1"/>
</dbReference>
<dbReference type="Gene3D" id="3.40.50.2300">
    <property type="match status" value="1"/>
</dbReference>
<dbReference type="SMART" id="SM00448">
    <property type="entry name" value="REC"/>
    <property type="match status" value="1"/>
</dbReference>
<dbReference type="Gene3D" id="3.30.70.270">
    <property type="match status" value="1"/>
</dbReference>
<keyword evidence="8" id="KW-1185">Reference proteome</keyword>
<dbReference type="GO" id="GO:0052621">
    <property type="term" value="F:diguanylate cyclase activity"/>
    <property type="evidence" value="ECO:0007669"/>
    <property type="project" value="TreeGrafter"/>
</dbReference>
<evidence type="ECO:0000256" key="2">
    <source>
        <dbReference type="ARBA" id="ARBA00024867"/>
    </source>
</evidence>
<feature type="coiled-coil region" evidence="4">
    <location>
        <begin position="133"/>
        <end position="160"/>
    </location>
</feature>
<organism evidence="7 8">
    <name type="scientific">Halonatronomonas betaini</name>
    <dbReference type="NCBI Taxonomy" id="2778430"/>
    <lineage>
        <taxon>Bacteria</taxon>
        <taxon>Bacillati</taxon>
        <taxon>Bacillota</taxon>
        <taxon>Clostridia</taxon>
        <taxon>Halanaerobiales</taxon>
        <taxon>Halarsenatibacteraceae</taxon>
        <taxon>Halonatronomonas</taxon>
    </lineage>
</organism>
<dbReference type="RefSeq" id="WP_270452063.1">
    <property type="nucleotide sequence ID" value="NZ_JADPIE010000001.1"/>
</dbReference>
<dbReference type="GO" id="GO:0043709">
    <property type="term" value="P:cell adhesion involved in single-species biofilm formation"/>
    <property type="evidence" value="ECO:0007669"/>
    <property type="project" value="TreeGrafter"/>
</dbReference>
<dbReference type="Pfam" id="PF00072">
    <property type="entry name" value="Response_reg"/>
    <property type="match status" value="1"/>
</dbReference>
<accession>A0A931F531</accession>
<gene>
    <name evidence="7" type="ORF">I0Q91_00005</name>
</gene>
<dbReference type="InterPro" id="IPR050469">
    <property type="entry name" value="Diguanylate_Cyclase"/>
</dbReference>
<dbReference type="SUPFAM" id="SSF52172">
    <property type="entry name" value="CheY-like"/>
    <property type="match status" value="1"/>
</dbReference>
<dbReference type="GO" id="GO:1902201">
    <property type="term" value="P:negative regulation of bacterial-type flagellum-dependent cell motility"/>
    <property type="evidence" value="ECO:0007669"/>
    <property type="project" value="TreeGrafter"/>
</dbReference>
<evidence type="ECO:0000313" key="8">
    <source>
        <dbReference type="Proteomes" id="UP000621436"/>
    </source>
</evidence>
<feature type="modified residue" description="4-aspartylphosphate" evidence="3">
    <location>
        <position position="57"/>
    </location>
</feature>
<keyword evidence="4" id="KW-0175">Coiled coil</keyword>
<keyword evidence="3" id="KW-0597">Phosphoprotein</keyword>
<dbReference type="SUPFAM" id="SSF55073">
    <property type="entry name" value="Nucleotide cyclase"/>
    <property type="match status" value="1"/>
</dbReference>
<dbReference type="InterPro" id="IPR029787">
    <property type="entry name" value="Nucleotide_cyclase"/>
</dbReference>
<evidence type="ECO:0000259" key="6">
    <source>
        <dbReference type="PROSITE" id="PS50887"/>
    </source>
</evidence>
<feature type="domain" description="GGDEF" evidence="6">
    <location>
        <begin position="188"/>
        <end position="325"/>
    </location>
</feature>
<evidence type="ECO:0000313" key="7">
    <source>
        <dbReference type="EMBL" id="MBF8435445.1"/>
    </source>
</evidence>
<evidence type="ECO:0000256" key="1">
    <source>
        <dbReference type="ARBA" id="ARBA00018672"/>
    </source>
</evidence>
<dbReference type="EMBL" id="JADPIE010000001">
    <property type="protein sequence ID" value="MBF8435445.1"/>
    <property type="molecule type" value="Genomic_DNA"/>
</dbReference>
<dbReference type="NCBIfam" id="TIGR00254">
    <property type="entry name" value="GGDEF"/>
    <property type="match status" value="1"/>
</dbReference>
<reference evidence="7" key="1">
    <citation type="submission" date="2020-11" db="EMBL/GenBank/DDBJ databases">
        <title>Halonatronomonas betainensis gen. nov., sp. nov. a novel haloalkaliphilic representative of the family Halanaerobiacae capable of betaine degradation.</title>
        <authorList>
            <person name="Boltyanskaya Y."/>
            <person name="Kevbrin V."/>
            <person name="Detkova E."/>
            <person name="Grouzdev D.S."/>
            <person name="Koziaeva V."/>
            <person name="Zhilina T."/>
        </authorList>
    </citation>
    <scope>NUCLEOTIDE SEQUENCE</scope>
    <source>
        <strain evidence="7">Z-7014</strain>
    </source>
</reference>
<sequence length="327" mass="36485">MDILIVDDSESIRVFLEQILKSCNYDSLSFATDGQEALAMVDKKLQSGEEYDLILLDIILPEMNGIEICSILKKEYKLDEVPIIMVTGREDKETLKNAFAAGAMDYITKPISTVELKARVRSALKLRQAVKKRIAREKELEKLTIELQNANKKLNKLASIDGLTGLSNRRYFDKALEKEAARMAREDKKLGILMIDIDNFKNYNDLYGHQAGDDCLKKVASTISETVFRPGDLAARYGGEEFVVILPDTDREGIYEVAERIRQAIENLGIEHNDSPVAGHVTVSIGAAVSNLKNNEDGETIVKLADDALYQAKENGRNQTVIASQNN</sequence>
<protein>
    <recommendedName>
        <fullName evidence="1">Stage 0 sporulation protein A homolog</fullName>
    </recommendedName>
</protein>
<dbReference type="GO" id="GO:0005886">
    <property type="term" value="C:plasma membrane"/>
    <property type="evidence" value="ECO:0007669"/>
    <property type="project" value="TreeGrafter"/>
</dbReference>
<comment type="function">
    <text evidence="2">May play the central regulatory role in sporulation. It may be an element of the effector pathway responsible for the activation of sporulation genes in response to nutritional stress. Spo0A may act in concert with spo0H (a sigma factor) to control the expression of some genes that are critical to the sporulation process.</text>
</comment>
<comment type="caution">
    <text evidence="7">The sequence shown here is derived from an EMBL/GenBank/DDBJ whole genome shotgun (WGS) entry which is preliminary data.</text>
</comment>
<dbReference type="CDD" id="cd01949">
    <property type="entry name" value="GGDEF"/>
    <property type="match status" value="1"/>
</dbReference>
<dbReference type="InterPro" id="IPR001789">
    <property type="entry name" value="Sig_transdc_resp-reg_receiver"/>
</dbReference>
<dbReference type="PANTHER" id="PTHR45138">
    <property type="entry name" value="REGULATORY COMPONENTS OF SENSORY TRANSDUCTION SYSTEM"/>
    <property type="match status" value="1"/>
</dbReference>
<dbReference type="GO" id="GO:0000160">
    <property type="term" value="P:phosphorelay signal transduction system"/>
    <property type="evidence" value="ECO:0007669"/>
    <property type="project" value="InterPro"/>
</dbReference>
<dbReference type="PANTHER" id="PTHR45138:SF9">
    <property type="entry name" value="DIGUANYLATE CYCLASE DGCM-RELATED"/>
    <property type="match status" value="1"/>
</dbReference>
<dbReference type="PROSITE" id="PS50110">
    <property type="entry name" value="RESPONSE_REGULATORY"/>
    <property type="match status" value="1"/>
</dbReference>